<feature type="modified residue" description="4-aspartylphosphate" evidence="2">
    <location>
        <position position="55"/>
    </location>
</feature>
<dbReference type="GO" id="GO:0000160">
    <property type="term" value="P:phosphorelay signal transduction system"/>
    <property type="evidence" value="ECO:0007669"/>
    <property type="project" value="InterPro"/>
</dbReference>
<dbReference type="InterPro" id="IPR050595">
    <property type="entry name" value="Bact_response_regulator"/>
</dbReference>
<dbReference type="PANTHER" id="PTHR44591:SF3">
    <property type="entry name" value="RESPONSE REGULATORY DOMAIN-CONTAINING PROTEIN"/>
    <property type="match status" value="1"/>
</dbReference>
<name>A0A239MDT6_EKHLU</name>
<evidence type="ECO:0000256" key="2">
    <source>
        <dbReference type="PROSITE-ProRule" id="PRU00169"/>
    </source>
</evidence>
<dbReference type="RefSeq" id="WP_089358441.1">
    <property type="nucleotide sequence ID" value="NZ_FZPD01000008.1"/>
</dbReference>
<organism evidence="4 5">
    <name type="scientific">Ekhidna lutea</name>
    <dbReference type="NCBI Taxonomy" id="447679"/>
    <lineage>
        <taxon>Bacteria</taxon>
        <taxon>Pseudomonadati</taxon>
        <taxon>Bacteroidota</taxon>
        <taxon>Cytophagia</taxon>
        <taxon>Cytophagales</taxon>
        <taxon>Reichenbachiellaceae</taxon>
        <taxon>Ekhidna</taxon>
    </lineage>
</organism>
<sequence length="121" mass="13836">MSKNQPTAVYLDDCAVNLLLFREMFKDDFNIMTTQNPKEALDYVLNNNVDYLFTDHHMPDMTGIEFLQGLSKLELSNMKKVIVSAQVPERELNSAFSQKLIDQVIDKPWTYSGLKSAISTI</sequence>
<reference evidence="4 5" key="1">
    <citation type="submission" date="2017-06" db="EMBL/GenBank/DDBJ databases">
        <authorList>
            <person name="Kim H.J."/>
            <person name="Triplett B.A."/>
        </authorList>
    </citation>
    <scope>NUCLEOTIDE SEQUENCE [LARGE SCALE GENOMIC DNA]</scope>
    <source>
        <strain evidence="4 5">DSM 19307</strain>
    </source>
</reference>
<dbReference type="SUPFAM" id="SSF52172">
    <property type="entry name" value="CheY-like"/>
    <property type="match status" value="1"/>
</dbReference>
<dbReference type="PROSITE" id="PS50110">
    <property type="entry name" value="RESPONSE_REGULATORY"/>
    <property type="match status" value="1"/>
</dbReference>
<dbReference type="OrthoDB" id="109585at2"/>
<dbReference type="Proteomes" id="UP000198393">
    <property type="component" value="Unassembled WGS sequence"/>
</dbReference>
<dbReference type="PANTHER" id="PTHR44591">
    <property type="entry name" value="STRESS RESPONSE REGULATOR PROTEIN 1"/>
    <property type="match status" value="1"/>
</dbReference>
<proteinExistence type="predicted"/>
<dbReference type="Pfam" id="PF00072">
    <property type="entry name" value="Response_reg"/>
    <property type="match status" value="1"/>
</dbReference>
<keyword evidence="5" id="KW-1185">Reference proteome</keyword>
<evidence type="ECO:0000256" key="1">
    <source>
        <dbReference type="ARBA" id="ARBA00022553"/>
    </source>
</evidence>
<dbReference type="SMART" id="SM00448">
    <property type="entry name" value="REC"/>
    <property type="match status" value="1"/>
</dbReference>
<dbReference type="EMBL" id="FZPD01000008">
    <property type="protein sequence ID" value="SNT39999.1"/>
    <property type="molecule type" value="Genomic_DNA"/>
</dbReference>
<dbReference type="AlphaFoldDB" id="A0A239MDT6"/>
<gene>
    <name evidence="4" type="ORF">SAMN05421640_3783</name>
</gene>
<dbReference type="Gene3D" id="3.40.50.2300">
    <property type="match status" value="1"/>
</dbReference>
<dbReference type="InterPro" id="IPR001789">
    <property type="entry name" value="Sig_transdc_resp-reg_receiver"/>
</dbReference>
<evidence type="ECO:0000313" key="4">
    <source>
        <dbReference type="EMBL" id="SNT39999.1"/>
    </source>
</evidence>
<accession>A0A239MDT6</accession>
<dbReference type="InterPro" id="IPR011006">
    <property type="entry name" value="CheY-like_superfamily"/>
</dbReference>
<protein>
    <submittedName>
        <fullName evidence="4">Response regulator receiver domain-containing protein</fullName>
    </submittedName>
</protein>
<keyword evidence="1 2" id="KW-0597">Phosphoprotein</keyword>
<evidence type="ECO:0000313" key="5">
    <source>
        <dbReference type="Proteomes" id="UP000198393"/>
    </source>
</evidence>
<feature type="domain" description="Response regulatory" evidence="3">
    <location>
        <begin position="7"/>
        <end position="121"/>
    </location>
</feature>
<evidence type="ECO:0000259" key="3">
    <source>
        <dbReference type="PROSITE" id="PS50110"/>
    </source>
</evidence>